<dbReference type="FunFam" id="2.40.50.40:FF:000006">
    <property type="entry name" value="Chromobox protein homolog 7"/>
    <property type="match status" value="1"/>
</dbReference>
<evidence type="ECO:0000256" key="4">
    <source>
        <dbReference type="ARBA" id="ARBA00023163"/>
    </source>
</evidence>
<keyword evidence="3" id="KW-0805">Transcription regulation</keyword>
<dbReference type="SMART" id="SM00298">
    <property type="entry name" value="CHROMO"/>
    <property type="match status" value="1"/>
</dbReference>
<feature type="compositionally biased region" description="Basic residues" evidence="6">
    <location>
        <begin position="136"/>
        <end position="153"/>
    </location>
</feature>
<dbReference type="InterPro" id="IPR023779">
    <property type="entry name" value="Chromodomain_CS"/>
</dbReference>
<organism evidence="8 9">
    <name type="scientific">Pygocentrus nattereri</name>
    <name type="common">Red-bellied piranha</name>
    <dbReference type="NCBI Taxonomy" id="42514"/>
    <lineage>
        <taxon>Eukaryota</taxon>
        <taxon>Metazoa</taxon>
        <taxon>Chordata</taxon>
        <taxon>Craniata</taxon>
        <taxon>Vertebrata</taxon>
        <taxon>Euteleostomi</taxon>
        <taxon>Actinopterygii</taxon>
        <taxon>Neopterygii</taxon>
        <taxon>Teleostei</taxon>
        <taxon>Ostariophysi</taxon>
        <taxon>Characiformes</taxon>
        <taxon>Characoidei</taxon>
        <taxon>Pygocentrus</taxon>
    </lineage>
</organism>
<protein>
    <recommendedName>
        <fullName evidence="7">Chromo domain-containing protein</fullName>
    </recommendedName>
</protein>
<dbReference type="GO" id="GO:0000785">
    <property type="term" value="C:chromatin"/>
    <property type="evidence" value="ECO:0007669"/>
    <property type="project" value="TreeGrafter"/>
</dbReference>
<dbReference type="RefSeq" id="XP_017568742.2">
    <property type="nucleotide sequence ID" value="XM_017713253.2"/>
</dbReference>
<dbReference type="InterPro" id="IPR033773">
    <property type="entry name" value="CBX7_C"/>
</dbReference>
<dbReference type="PANTHER" id="PTHR46389">
    <property type="entry name" value="POLYCOMB GROUP PROTEIN PC"/>
    <property type="match status" value="1"/>
</dbReference>
<keyword evidence="5" id="KW-0539">Nucleus</keyword>
<proteinExistence type="predicted"/>
<feature type="compositionally biased region" description="Low complexity" evidence="6">
    <location>
        <begin position="349"/>
        <end position="379"/>
    </location>
</feature>
<dbReference type="PROSITE" id="PS50013">
    <property type="entry name" value="CHROMO_2"/>
    <property type="match status" value="1"/>
</dbReference>
<dbReference type="AlphaFoldDB" id="A0AAR2IJC6"/>
<dbReference type="SUPFAM" id="SSF54160">
    <property type="entry name" value="Chromo domain-like"/>
    <property type="match status" value="1"/>
</dbReference>
<feature type="compositionally biased region" description="Basic and acidic residues" evidence="6">
    <location>
        <begin position="416"/>
        <end position="433"/>
    </location>
</feature>
<keyword evidence="2" id="KW-0678">Repressor</keyword>
<feature type="region of interest" description="Disordered" evidence="6">
    <location>
        <begin position="268"/>
        <end position="437"/>
    </location>
</feature>
<feature type="compositionally biased region" description="Low complexity" evidence="6">
    <location>
        <begin position="104"/>
        <end position="125"/>
    </location>
</feature>
<sequence>MELSAMGDRVFAAEAILKRRVRKGSIEYLVKWKGWALKHSTWEPEENILDGRLITAFEQKEREQELYGPKKRGPKPKNFLLKARAQTGETSSRGSSARHTPPHSSSSAAVTPNPPSSSSSASLAPTPRLHSLAASHKLKKDIHRCHRMSRRPLPRPDPDGSSFSSRLPISPFSETVRILNRRVKPREVKRGRIILNLKVIDKYGGGATNRRPAQTQQGRAQLPSRNRIIGKKQGDMPYRPFQPPMKMLGFPMYGQPFGLQPCLPVSVQTSKRAGSTPVAKGRGPGRPSKPKFPYQSPPSPSSSSGSESDAPSPPQIQPGPPQAPPETAPSSPPVLSPETPSRCSGVPQSRSSGAKPGSASSPTSFLPSSPSLSSSSSSSPEDEDERAQKLPAPPKGGRRKPCRRFRASEGANSRPTAEKKALKRGNPDWRPERAPSCANVVVTDVATNQLTVTIKEFCKPGASSTDSTPPSPSQAKSPSFSTLSAT</sequence>
<evidence type="ECO:0000313" key="9">
    <source>
        <dbReference type="Proteomes" id="UP001501920"/>
    </source>
</evidence>
<dbReference type="PANTHER" id="PTHR46389:SF4">
    <property type="entry name" value="CHROMOBOX PROTEIN HOMOLOG 6"/>
    <property type="match status" value="1"/>
</dbReference>
<dbReference type="GeneTree" id="ENSGT00940000154405"/>
<dbReference type="GO" id="GO:0003682">
    <property type="term" value="F:chromatin binding"/>
    <property type="evidence" value="ECO:0007669"/>
    <property type="project" value="TreeGrafter"/>
</dbReference>
<reference evidence="8" key="3">
    <citation type="submission" date="2025-09" db="UniProtKB">
        <authorList>
            <consortium name="Ensembl"/>
        </authorList>
    </citation>
    <scope>IDENTIFICATION</scope>
</reference>
<evidence type="ECO:0000259" key="7">
    <source>
        <dbReference type="PROSITE" id="PS50013"/>
    </source>
</evidence>
<dbReference type="Gene3D" id="2.40.50.40">
    <property type="match status" value="1"/>
</dbReference>
<feature type="region of interest" description="Disordered" evidence="6">
    <location>
        <begin position="459"/>
        <end position="486"/>
    </location>
</feature>
<dbReference type="GeneID" id="108436630"/>
<dbReference type="GO" id="GO:0000122">
    <property type="term" value="P:negative regulation of transcription by RNA polymerase II"/>
    <property type="evidence" value="ECO:0007669"/>
    <property type="project" value="TreeGrafter"/>
</dbReference>
<dbReference type="InterPro" id="IPR052458">
    <property type="entry name" value="PcG_PRC1-like_component"/>
</dbReference>
<feature type="compositionally biased region" description="Low complexity" evidence="6">
    <location>
        <begin position="301"/>
        <end position="310"/>
    </location>
</feature>
<dbReference type="GO" id="GO:0035102">
    <property type="term" value="C:PRC1 complex"/>
    <property type="evidence" value="ECO:0007669"/>
    <property type="project" value="TreeGrafter"/>
</dbReference>
<feature type="compositionally biased region" description="Pro residues" evidence="6">
    <location>
        <begin position="311"/>
        <end position="335"/>
    </location>
</feature>
<feature type="compositionally biased region" description="Polar residues" evidence="6">
    <location>
        <begin position="474"/>
        <end position="486"/>
    </location>
</feature>
<feature type="region of interest" description="Disordered" evidence="6">
    <location>
        <begin position="85"/>
        <end position="167"/>
    </location>
</feature>
<evidence type="ECO:0000313" key="8">
    <source>
        <dbReference type="Ensembl" id="ENSPNAP00000039693.1"/>
    </source>
</evidence>
<dbReference type="CDD" id="cd18648">
    <property type="entry name" value="CD_Cbx6"/>
    <property type="match status" value="1"/>
</dbReference>
<reference evidence="8" key="2">
    <citation type="submission" date="2025-08" db="UniProtKB">
        <authorList>
            <consortium name="Ensembl"/>
        </authorList>
    </citation>
    <scope>IDENTIFICATION</scope>
</reference>
<name>A0AAR2IJC6_PYGNA</name>
<evidence type="ECO:0000256" key="6">
    <source>
        <dbReference type="SAM" id="MobiDB-lite"/>
    </source>
</evidence>
<dbReference type="CTD" id="799294"/>
<feature type="compositionally biased region" description="Basic residues" evidence="6">
    <location>
        <begin position="396"/>
        <end position="405"/>
    </location>
</feature>
<dbReference type="Pfam" id="PF00385">
    <property type="entry name" value="Chromo"/>
    <property type="match status" value="1"/>
</dbReference>
<dbReference type="Pfam" id="PF17218">
    <property type="entry name" value="CBX7_C"/>
    <property type="match status" value="1"/>
</dbReference>
<evidence type="ECO:0000256" key="1">
    <source>
        <dbReference type="ARBA" id="ARBA00004123"/>
    </source>
</evidence>
<feature type="compositionally biased region" description="Polar residues" evidence="6">
    <location>
        <begin position="338"/>
        <end position="348"/>
    </location>
</feature>
<dbReference type="InterPro" id="IPR000953">
    <property type="entry name" value="Chromo/chromo_shadow_dom"/>
</dbReference>
<evidence type="ECO:0000256" key="2">
    <source>
        <dbReference type="ARBA" id="ARBA00022491"/>
    </source>
</evidence>
<dbReference type="InterPro" id="IPR016197">
    <property type="entry name" value="Chromo-like_dom_sf"/>
</dbReference>
<reference evidence="8 9" key="1">
    <citation type="submission" date="2020-10" db="EMBL/GenBank/DDBJ databases">
        <title>Pygocentrus nattereri (red-bellied piranha) genome, fPygNat1, primary haplotype.</title>
        <authorList>
            <person name="Myers G."/>
            <person name="Meyer A."/>
            <person name="Karagic N."/>
            <person name="Pippel M."/>
            <person name="Winkler S."/>
            <person name="Tracey A."/>
            <person name="Wood J."/>
            <person name="Formenti G."/>
            <person name="Howe K."/>
            <person name="Fedrigo O."/>
            <person name="Jarvis E.D."/>
        </authorList>
    </citation>
    <scope>NUCLEOTIDE SEQUENCE [LARGE SCALE GENOMIC DNA]</scope>
</reference>
<evidence type="ECO:0000256" key="5">
    <source>
        <dbReference type="ARBA" id="ARBA00023242"/>
    </source>
</evidence>
<dbReference type="Proteomes" id="UP001501920">
    <property type="component" value="Chromosome 25"/>
</dbReference>
<keyword evidence="9" id="KW-1185">Reference proteome</keyword>
<dbReference type="InterPro" id="IPR023780">
    <property type="entry name" value="Chromo_domain"/>
</dbReference>
<dbReference type="PROSITE" id="PS00598">
    <property type="entry name" value="CHROMO_1"/>
    <property type="match status" value="1"/>
</dbReference>
<feature type="domain" description="Chromo" evidence="7">
    <location>
        <begin position="11"/>
        <end position="69"/>
    </location>
</feature>
<comment type="subcellular location">
    <subcellularLocation>
        <location evidence="1">Nucleus</location>
    </subcellularLocation>
</comment>
<evidence type="ECO:0000256" key="3">
    <source>
        <dbReference type="ARBA" id="ARBA00023015"/>
    </source>
</evidence>
<accession>A0AAR2IJC6</accession>
<feature type="compositionally biased region" description="Polar residues" evidence="6">
    <location>
        <begin position="87"/>
        <end position="98"/>
    </location>
</feature>
<dbReference type="Ensembl" id="ENSPNAT00000057673.1">
    <property type="protein sequence ID" value="ENSPNAP00000039693.1"/>
    <property type="gene ID" value="ENSPNAG00000031970.1"/>
</dbReference>
<keyword evidence="4" id="KW-0804">Transcription</keyword>